<sequence>MTILSAWKKQNNKERDTRRSFTASQKKQLQYQQGGKCAMCKKPLDPRDIEYDHKKAWADGGRTTIVNGRALCGSCHNKASHGQHLNKVEKKPKKPAKKSTSPFDVSLPPMELPKMKTPKGKGGFGLF</sequence>
<dbReference type="KEGG" id="rci:RCIX2189"/>
<feature type="region of interest" description="Disordered" evidence="1">
    <location>
        <begin position="78"/>
        <end position="127"/>
    </location>
</feature>
<accession>Q0W2T3</accession>
<dbReference type="eggNOG" id="arCOG03898">
    <property type="taxonomic scope" value="Archaea"/>
</dbReference>
<dbReference type="InterPro" id="IPR003615">
    <property type="entry name" value="HNH_nuc"/>
</dbReference>
<dbReference type="InterPro" id="IPR002711">
    <property type="entry name" value="HNH"/>
</dbReference>
<reference evidence="3 4" key="1">
    <citation type="journal article" date="2006" name="Science">
        <title>Genome of rice cluster I archaea -- the key methane producers in the rice rhizosphere.</title>
        <authorList>
            <person name="Erkel C."/>
            <person name="Kube M."/>
            <person name="Reinhardt R."/>
            <person name="Liesack W."/>
        </authorList>
    </citation>
    <scope>NUCLEOTIDE SEQUENCE [LARGE SCALE GENOMIC DNA]</scope>
    <source>
        <strain evidence="4">DSM 22066 / NBRC 105507 / MRE50</strain>
    </source>
</reference>
<dbReference type="GO" id="GO:0008270">
    <property type="term" value="F:zinc ion binding"/>
    <property type="evidence" value="ECO:0007669"/>
    <property type="project" value="InterPro"/>
</dbReference>
<dbReference type="SMART" id="SM00507">
    <property type="entry name" value="HNHc"/>
    <property type="match status" value="1"/>
</dbReference>
<proteinExistence type="predicted"/>
<dbReference type="GO" id="GO:0004519">
    <property type="term" value="F:endonuclease activity"/>
    <property type="evidence" value="ECO:0007669"/>
    <property type="project" value="InterPro"/>
</dbReference>
<evidence type="ECO:0000313" key="3">
    <source>
        <dbReference type="EMBL" id="CAJ37310.1"/>
    </source>
</evidence>
<dbReference type="Gene3D" id="1.10.30.50">
    <property type="match status" value="1"/>
</dbReference>
<dbReference type="AlphaFoldDB" id="Q0W2T3"/>
<dbReference type="RefSeq" id="WP_012035271.1">
    <property type="nucleotide sequence ID" value="NC_009464.1"/>
</dbReference>
<dbReference type="STRING" id="351160.RCIX2189"/>
<protein>
    <recommendedName>
        <fullName evidence="2">HNH nuclease domain-containing protein</fullName>
    </recommendedName>
</protein>
<evidence type="ECO:0000259" key="2">
    <source>
        <dbReference type="SMART" id="SM00507"/>
    </source>
</evidence>
<name>Q0W2T3_METAR</name>
<gene>
    <name evidence="3" type="ORF">RCIX2189</name>
</gene>
<dbReference type="CDD" id="cd00085">
    <property type="entry name" value="HNHc"/>
    <property type="match status" value="1"/>
</dbReference>
<feature type="region of interest" description="Disordered" evidence="1">
    <location>
        <begin position="1"/>
        <end position="28"/>
    </location>
</feature>
<dbReference type="Pfam" id="PF01844">
    <property type="entry name" value="HNH"/>
    <property type="match status" value="1"/>
</dbReference>
<dbReference type="Proteomes" id="UP000000663">
    <property type="component" value="Chromosome"/>
</dbReference>
<evidence type="ECO:0000313" key="4">
    <source>
        <dbReference type="Proteomes" id="UP000000663"/>
    </source>
</evidence>
<feature type="domain" description="HNH nuclease" evidence="2">
    <location>
        <begin position="25"/>
        <end position="77"/>
    </location>
</feature>
<evidence type="ECO:0000256" key="1">
    <source>
        <dbReference type="SAM" id="MobiDB-lite"/>
    </source>
</evidence>
<dbReference type="EMBL" id="AM114193">
    <property type="protein sequence ID" value="CAJ37310.1"/>
    <property type="molecule type" value="Genomic_DNA"/>
</dbReference>
<organism evidence="3 4">
    <name type="scientific">Methanocella arvoryzae (strain DSM 22066 / NBRC 105507 / MRE50)</name>
    <dbReference type="NCBI Taxonomy" id="351160"/>
    <lineage>
        <taxon>Archaea</taxon>
        <taxon>Methanobacteriati</taxon>
        <taxon>Methanobacteriota</taxon>
        <taxon>Stenosarchaea group</taxon>
        <taxon>Methanomicrobia</taxon>
        <taxon>Methanocellales</taxon>
        <taxon>Methanocellaceae</taxon>
        <taxon>Methanocella</taxon>
    </lineage>
</organism>
<dbReference type="GeneID" id="5145790"/>
<keyword evidence="4" id="KW-1185">Reference proteome</keyword>
<dbReference type="GO" id="GO:0003676">
    <property type="term" value="F:nucleic acid binding"/>
    <property type="evidence" value="ECO:0007669"/>
    <property type="project" value="InterPro"/>
</dbReference>